<protein>
    <submittedName>
        <fullName evidence="1">Uncharacterized protein</fullName>
    </submittedName>
</protein>
<reference evidence="1" key="1">
    <citation type="journal article" date="2021" name="Front. Microbiol.">
        <title>Comprehensive Comparative Genomics and Phenotyping of Methylobacterium Species.</title>
        <authorList>
            <person name="Alessa O."/>
            <person name="Ogura Y."/>
            <person name="Fujitani Y."/>
            <person name="Takami H."/>
            <person name="Hayashi T."/>
            <person name="Sahin N."/>
            <person name="Tani A."/>
        </authorList>
    </citation>
    <scope>NUCLEOTIDE SEQUENCE</scope>
    <source>
        <strain evidence="1">DSM 23674</strain>
    </source>
</reference>
<evidence type="ECO:0000313" key="1">
    <source>
        <dbReference type="EMBL" id="GJE54574.1"/>
    </source>
</evidence>
<name>A0ABQ4TJZ4_9HYPH</name>
<gene>
    <name evidence="1" type="ORF">EKPJFOCH_1052</name>
</gene>
<dbReference type="Proteomes" id="UP001055101">
    <property type="component" value="Unassembled WGS sequence"/>
</dbReference>
<dbReference type="EMBL" id="BPRA01000004">
    <property type="protein sequence ID" value="GJE54574.1"/>
    <property type="molecule type" value="Genomic_DNA"/>
</dbReference>
<sequence length="134" mass="15063">MPSAFVDEWADAQIDVYGEFGEPFLITPATVHAERGEDVNAPAQRDPRRITYPVTLIVHEQGKDYFPAARGTATNAAQKMVGAELVLVAFDRNLLWQPKAGDRAQRLKNGQCYRVVRVEPDDVGWIWLPVTVER</sequence>
<reference evidence="1" key="2">
    <citation type="submission" date="2021-08" db="EMBL/GenBank/DDBJ databases">
        <authorList>
            <person name="Tani A."/>
            <person name="Ola A."/>
            <person name="Ogura Y."/>
            <person name="Katsura K."/>
            <person name="Hayashi T."/>
        </authorList>
    </citation>
    <scope>NUCLEOTIDE SEQUENCE</scope>
    <source>
        <strain evidence="1">DSM 23674</strain>
    </source>
</reference>
<accession>A0ABQ4TJZ4</accession>
<proteinExistence type="predicted"/>
<evidence type="ECO:0000313" key="2">
    <source>
        <dbReference type="Proteomes" id="UP001055101"/>
    </source>
</evidence>
<keyword evidence="2" id="KW-1185">Reference proteome</keyword>
<comment type="caution">
    <text evidence="1">The sequence shown here is derived from an EMBL/GenBank/DDBJ whole genome shotgun (WGS) entry which is preliminary data.</text>
</comment>
<organism evidence="1 2">
    <name type="scientific">Methylobacterium thuringiense</name>
    <dbReference type="NCBI Taxonomy" id="1003091"/>
    <lineage>
        <taxon>Bacteria</taxon>
        <taxon>Pseudomonadati</taxon>
        <taxon>Pseudomonadota</taxon>
        <taxon>Alphaproteobacteria</taxon>
        <taxon>Hyphomicrobiales</taxon>
        <taxon>Methylobacteriaceae</taxon>
        <taxon>Methylobacterium</taxon>
    </lineage>
</organism>
<dbReference type="RefSeq" id="WP_238230956.1">
    <property type="nucleotide sequence ID" value="NZ_BPRA01000004.1"/>
</dbReference>